<feature type="chain" id="PRO_5001587344" evidence="1">
    <location>
        <begin position="23"/>
        <end position="179"/>
    </location>
</feature>
<sequence>MKFFSLLPAIAVAALGAVSVVAQDAKSIVMGVESVTTLSDSARKTTVSLSVGNAVSEFPVIVKDINKIVSTVGQLTTTIQKGSGKPLPEQGAKDVVAALTTFVKVHQALLNAIIGKHSLASKFVFTAPIAAALRAIEAGVDTFAFALIDLIPTGEETTAANKQFASLQVTIKAAVKEYK</sequence>
<evidence type="ECO:0000313" key="2">
    <source>
        <dbReference type="EMBL" id="CDO71865.1"/>
    </source>
</evidence>
<protein>
    <submittedName>
        <fullName evidence="2">Uncharacterized protein</fullName>
    </submittedName>
</protein>
<organism evidence="2 3">
    <name type="scientific">Pycnoporus cinnabarinus</name>
    <name type="common">Cinnabar-red polypore</name>
    <name type="synonym">Trametes cinnabarina</name>
    <dbReference type="NCBI Taxonomy" id="5643"/>
    <lineage>
        <taxon>Eukaryota</taxon>
        <taxon>Fungi</taxon>
        <taxon>Dikarya</taxon>
        <taxon>Basidiomycota</taxon>
        <taxon>Agaricomycotina</taxon>
        <taxon>Agaricomycetes</taxon>
        <taxon>Polyporales</taxon>
        <taxon>Polyporaceae</taxon>
        <taxon>Trametes</taxon>
    </lineage>
</organism>
<keyword evidence="1" id="KW-0732">Signal</keyword>
<keyword evidence="3" id="KW-1185">Reference proteome</keyword>
<feature type="signal peptide" evidence="1">
    <location>
        <begin position="1"/>
        <end position="22"/>
    </location>
</feature>
<dbReference type="Proteomes" id="UP000029665">
    <property type="component" value="Unassembled WGS sequence"/>
</dbReference>
<comment type="caution">
    <text evidence="2">The sequence shown here is derived from an EMBL/GenBank/DDBJ whole genome shotgun (WGS) entry which is preliminary data.</text>
</comment>
<accession>A0A060SBZ3</accession>
<dbReference type="Pfam" id="PF12296">
    <property type="entry name" value="HsbA"/>
    <property type="match status" value="1"/>
</dbReference>
<dbReference type="EMBL" id="CCBP010000108">
    <property type="protein sequence ID" value="CDO71865.1"/>
    <property type="molecule type" value="Genomic_DNA"/>
</dbReference>
<evidence type="ECO:0000313" key="3">
    <source>
        <dbReference type="Proteomes" id="UP000029665"/>
    </source>
</evidence>
<dbReference type="OMA" id="ICINSYD"/>
<reference evidence="2" key="1">
    <citation type="submission" date="2014-01" db="EMBL/GenBank/DDBJ databases">
        <title>The genome of the white-rot fungus Pycnoporus cinnabarinus: a basidiomycete model with a versatile arsenal for lignocellulosic biomass breakdown.</title>
        <authorList>
            <person name="Levasseur A."/>
            <person name="Lomascolo A."/>
            <person name="Ruiz-Duenas F.J."/>
            <person name="Uzan E."/>
            <person name="Piumi F."/>
            <person name="Kues U."/>
            <person name="Ram A.F.J."/>
            <person name="Murat C."/>
            <person name="Haon M."/>
            <person name="Benoit I."/>
            <person name="Arfi Y."/>
            <person name="Chevret D."/>
            <person name="Drula E."/>
            <person name="Kwon M.J."/>
            <person name="Gouret P."/>
            <person name="Lesage-Meessen L."/>
            <person name="Lombard V."/>
            <person name="Mariette J."/>
            <person name="Noirot C."/>
            <person name="Park J."/>
            <person name="Patyshakuliyeva A."/>
            <person name="Wieneger R.A.B."/>
            <person name="Wosten H.A.B."/>
            <person name="Martin F."/>
            <person name="Coutinho P.M."/>
            <person name="de Vries R."/>
            <person name="Martinez A.T."/>
            <person name="Klopp C."/>
            <person name="Pontarotti P."/>
            <person name="Henrissat B."/>
            <person name="Record E."/>
        </authorList>
    </citation>
    <scope>NUCLEOTIDE SEQUENCE [LARGE SCALE GENOMIC DNA]</scope>
    <source>
        <strain evidence="2">BRFM137</strain>
    </source>
</reference>
<proteinExistence type="predicted"/>
<dbReference type="OrthoDB" id="3210262at2759"/>
<evidence type="ECO:0000256" key="1">
    <source>
        <dbReference type="SAM" id="SignalP"/>
    </source>
</evidence>
<dbReference type="InterPro" id="IPR021054">
    <property type="entry name" value="Cell_wall_mannoprotein_1"/>
</dbReference>
<dbReference type="AlphaFoldDB" id="A0A060SBZ3"/>
<name>A0A060SBZ3_PYCCI</name>
<gene>
    <name evidence="2" type="ORF">BN946_scf184940.g12</name>
</gene>
<dbReference type="HOGENOM" id="CLU_092498_0_1_1"/>